<dbReference type="Gene3D" id="3.40.50.620">
    <property type="entry name" value="HUPs"/>
    <property type="match status" value="1"/>
</dbReference>
<evidence type="ECO:0000259" key="2">
    <source>
        <dbReference type="Pfam" id="PF02698"/>
    </source>
</evidence>
<keyword evidence="1" id="KW-0812">Transmembrane</keyword>
<sequence>MQKVIAYFNVKQGRQGKRNGKFYLTLFLSAFISLVSIFSLINIYVYCAGARYILAQNMLQRSAYNYILVLGARVYADDTPSLILQNRLQAAITAYRYKPVPIIVSGGVRSLYNEPRVMRNYLLQAGIPAKDIIADEQGDNTIKSCLNYRHNYAERTLLLVTSDYHAPRACFLARKLQIAAYAFTSSTANLSPATRIYNFVREFGSRIKAAVNIYLDQRLLN</sequence>
<evidence type="ECO:0000313" key="4">
    <source>
        <dbReference type="Proteomes" id="UP001220478"/>
    </source>
</evidence>
<dbReference type="Proteomes" id="UP001220478">
    <property type="component" value="Chromosome"/>
</dbReference>
<dbReference type="EMBL" id="CP118868">
    <property type="protein sequence ID" value="WEG35145.1"/>
    <property type="molecule type" value="Genomic_DNA"/>
</dbReference>
<keyword evidence="4" id="KW-1185">Reference proteome</keyword>
<proteinExistence type="predicted"/>
<name>A0ABY8C7U2_9FIRM</name>
<organism evidence="3 4">
    <name type="scientific">Amygdalobacter indicium</name>
    <dbReference type="NCBI Taxonomy" id="3029272"/>
    <lineage>
        <taxon>Bacteria</taxon>
        <taxon>Bacillati</taxon>
        <taxon>Bacillota</taxon>
        <taxon>Clostridia</taxon>
        <taxon>Eubacteriales</taxon>
        <taxon>Oscillospiraceae</taxon>
        <taxon>Amygdalobacter</taxon>
    </lineage>
</organism>
<dbReference type="PANTHER" id="PTHR30336:SF20">
    <property type="entry name" value="DUF218 DOMAIN-CONTAINING PROTEIN"/>
    <property type="match status" value="1"/>
</dbReference>
<dbReference type="RefSeq" id="WP_315571186.1">
    <property type="nucleotide sequence ID" value="NZ_CP118868.1"/>
</dbReference>
<dbReference type="CDD" id="cd06259">
    <property type="entry name" value="YdcF-like"/>
    <property type="match status" value="1"/>
</dbReference>
<dbReference type="InterPro" id="IPR051599">
    <property type="entry name" value="Cell_Envelope_Assoc"/>
</dbReference>
<dbReference type="PANTHER" id="PTHR30336">
    <property type="entry name" value="INNER MEMBRANE PROTEIN, PROBABLE PERMEASE"/>
    <property type="match status" value="1"/>
</dbReference>
<feature type="transmembrane region" description="Helical" evidence="1">
    <location>
        <begin position="21"/>
        <end position="46"/>
    </location>
</feature>
<dbReference type="InterPro" id="IPR014729">
    <property type="entry name" value="Rossmann-like_a/b/a_fold"/>
</dbReference>
<evidence type="ECO:0000256" key="1">
    <source>
        <dbReference type="SAM" id="Phobius"/>
    </source>
</evidence>
<reference evidence="3 4" key="1">
    <citation type="submission" date="2023-02" db="EMBL/GenBank/DDBJ databases">
        <title>Novel Oscillospiraceae bacterial genomes.</title>
        <authorList>
            <person name="Srinivasan S."/>
            <person name="Austin M.N."/>
            <person name="Fiedler T.L."/>
            <person name="Strenk S.M."/>
            <person name="Agnew K.J."/>
            <person name="Nagana Gowda G.A."/>
            <person name="Raftery D."/>
            <person name="Beamer M.A."/>
            <person name="Achilles S.L."/>
            <person name="Wiesenfeld H.C."/>
            <person name="Fredricks D.N."/>
            <person name="Hillier S.L."/>
        </authorList>
    </citation>
    <scope>NUCLEOTIDE SEQUENCE [LARGE SCALE GENOMIC DNA]</scope>
    <source>
        <strain evidence="3 4">CHIC02 1186E3-8</strain>
    </source>
</reference>
<gene>
    <name evidence="3" type="ORF">PYS61_04190</name>
</gene>
<dbReference type="Pfam" id="PF02698">
    <property type="entry name" value="DUF218"/>
    <property type="match status" value="1"/>
</dbReference>
<keyword evidence="1" id="KW-0472">Membrane</keyword>
<feature type="domain" description="DUF218" evidence="2">
    <location>
        <begin position="66"/>
        <end position="202"/>
    </location>
</feature>
<keyword evidence="1" id="KW-1133">Transmembrane helix</keyword>
<evidence type="ECO:0000313" key="3">
    <source>
        <dbReference type="EMBL" id="WEG35145.1"/>
    </source>
</evidence>
<dbReference type="InterPro" id="IPR003848">
    <property type="entry name" value="DUF218"/>
</dbReference>
<protein>
    <submittedName>
        <fullName evidence="3">YdcF family protein</fullName>
    </submittedName>
</protein>
<accession>A0ABY8C7U2</accession>